<feature type="compositionally biased region" description="Basic residues" evidence="1">
    <location>
        <begin position="9"/>
        <end position="18"/>
    </location>
</feature>
<protein>
    <submittedName>
        <fullName evidence="2">Uncharacterized protein</fullName>
    </submittedName>
</protein>
<feature type="compositionally biased region" description="Basic residues" evidence="1">
    <location>
        <begin position="59"/>
        <end position="70"/>
    </location>
</feature>
<dbReference type="AlphaFoldDB" id="I6UJE6"/>
<proteinExistence type="predicted"/>
<keyword evidence="2" id="KW-0614">Plasmid</keyword>
<organism evidence="2">
    <name type="scientific">Paracoccus marcusii</name>
    <dbReference type="NCBI Taxonomy" id="59779"/>
    <lineage>
        <taxon>Bacteria</taxon>
        <taxon>Pseudomonadati</taxon>
        <taxon>Pseudomonadota</taxon>
        <taxon>Alphaproteobacteria</taxon>
        <taxon>Rhodobacterales</taxon>
        <taxon>Paracoccaceae</taxon>
        <taxon>Paracoccus</taxon>
    </lineage>
</organism>
<feature type="compositionally biased region" description="Basic and acidic residues" evidence="1">
    <location>
        <begin position="25"/>
        <end position="40"/>
    </location>
</feature>
<evidence type="ECO:0000313" key="2">
    <source>
        <dbReference type="EMBL" id="AFN10602.1"/>
    </source>
</evidence>
<feature type="region of interest" description="Disordered" evidence="1">
    <location>
        <begin position="1"/>
        <end position="70"/>
    </location>
</feature>
<reference evidence="2" key="1">
    <citation type="submission" date="2012-02" db="EMBL/GenBank/DDBJ databases">
        <title>Complete nucleotide sequence of Paracoccus marcusii OS22 plasmid pMOS6.</title>
        <authorList>
            <person name="Maj A."/>
            <person name="Bartosik D."/>
        </authorList>
    </citation>
    <scope>NUCLEOTIDE SEQUENCE</scope>
    <source>
        <strain evidence="2">OS22</strain>
        <plasmid evidence="2">pMOS6</plasmid>
    </source>
</reference>
<name>I6UJE6_9RHOB</name>
<accession>I6UJE6</accession>
<geneLocation type="plasmid" evidence="2">
    <name>pMOS6</name>
</geneLocation>
<sequence>MRVPAWSRLRSRRQKTHNPRAIPRTPEEVTENRYGRDGDRGLSAGRRSAVAPGPPATGRRGRRIGRRRGRSVGQFLGQGAPAVAVRLGCTHQGGAFLQSDFHLGNVQASRIQFIDKGGIVRPGTAHTIVSVRFDPICGTVPVRNGPVHGPAI</sequence>
<evidence type="ECO:0000256" key="1">
    <source>
        <dbReference type="SAM" id="MobiDB-lite"/>
    </source>
</evidence>
<dbReference type="EMBL" id="JQ678602">
    <property type="protein sequence ID" value="AFN10602.1"/>
    <property type="molecule type" value="Genomic_DNA"/>
</dbReference>